<dbReference type="Gene3D" id="1.20.120.450">
    <property type="entry name" value="dinb family like domain"/>
    <property type="match status" value="1"/>
</dbReference>
<dbReference type="GO" id="GO:0046872">
    <property type="term" value="F:metal ion binding"/>
    <property type="evidence" value="ECO:0007669"/>
    <property type="project" value="InterPro"/>
</dbReference>
<reference evidence="2 3" key="1">
    <citation type="submission" date="2019-03" db="EMBL/GenBank/DDBJ databases">
        <title>Genomic Encyclopedia of Type Strains, Phase IV (KMG-IV): sequencing the most valuable type-strain genomes for metagenomic binning, comparative biology and taxonomic classification.</title>
        <authorList>
            <person name="Goeker M."/>
        </authorList>
    </citation>
    <scope>NUCLEOTIDE SEQUENCE [LARGE SCALE GENOMIC DNA]</scope>
    <source>
        <strain evidence="2 3">DSM 45361</strain>
    </source>
</reference>
<dbReference type="Proteomes" id="UP000295444">
    <property type="component" value="Unassembled WGS sequence"/>
</dbReference>
<comment type="caution">
    <text evidence="2">The sequence shown here is derived from an EMBL/GenBank/DDBJ whole genome shotgun (WGS) entry which is preliminary data.</text>
</comment>
<protein>
    <submittedName>
        <fullName evidence="2">Uncharacterized protein (TIGR03083 family)</fullName>
    </submittedName>
</protein>
<feature type="domain" description="Mycothiol-dependent maleylpyruvate isomerase metal-binding" evidence="1">
    <location>
        <begin position="14"/>
        <end position="159"/>
    </location>
</feature>
<dbReference type="OrthoDB" id="3781681at2"/>
<dbReference type="AlphaFoldDB" id="A0A4R6SFG2"/>
<evidence type="ECO:0000259" key="1">
    <source>
        <dbReference type="Pfam" id="PF11716"/>
    </source>
</evidence>
<accession>A0A4R6SFG2</accession>
<proteinExistence type="predicted"/>
<dbReference type="SUPFAM" id="SSF109854">
    <property type="entry name" value="DinB/YfiT-like putative metalloenzymes"/>
    <property type="match status" value="1"/>
</dbReference>
<dbReference type="Pfam" id="PF11716">
    <property type="entry name" value="MDMPI_N"/>
    <property type="match status" value="1"/>
</dbReference>
<evidence type="ECO:0000313" key="2">
    <source>
        <dbReference type="EMBL" id="TDQ00217.1"/>
    </source>
</evidence>
<keyword evidence="3" id="KW-1185">Reference proteome</keyword>
<dbReference type="InterPro" id="IPR024344">
    <property type="entry name" value="MDMPI_metal-binding"/>
</dbReference>
<sequence>MRVDHATGQAGLIAALDALADALDALTDDRALAPSRCHGWLVCDVLAHLHLGLQEMLLGTLQTTHEAPDTDAATYWRATPPRSDPAADDLDGLVFARRLAAAYRRPTGLVAHLRPTVLGLRTAVGAMADGAVRFQGHVLSTGDFLATWAVEVAVHHLDIDVGDPAAAALRLARQTVDAIAGERMPAELGDAEVALSGFGRIAVPDGLGDRLPLHR</sequence>
<gene>
    <name evidence="2" type="ORF">EV186_10278</name>
</gene>
<dbReference type="InterPro" id="IPR034660">
    <property type="entry name" value="DinB/YfiT-like"/>
</dbReference>
<organism evidence="2 3">
    <name type="scientific">Labedaea rhizosphaerae</name>
    <dbReference type="NCBI Taxonomy" id="598644"/>
    <lineage>
        <taxon>Bacteria</taxon>
        <taxon>Bacillati</taxon>
        <taxon>Actinomycetota</taxon>
        <taxon>Actinomycetes</taxon>
        <taxon>Pseudonocardiales</taxon>
        <taxon>Pseudonocardiaceae</taxon>
        <taxon>Labedaea</taxon>
    </lineage>
</organism>
<dbReference type="EMBL" id="SNXZ01000002">
    <property type="protein sequence ID" value="TDQ00217.1"/>
    <property type="molecule type" value="Genomic_DNA"/>
</dbReference>
<dbReference type="RefSeq" id="WP_133848960.1">
    <property type="nucleotide sequence ID" value="NZ_SNXZ01000002.1"/>
</dbReference>
<name>A0A4R6SFG2_LABRH</name>
<evidence type="ECO:0000313" key="3">
    <source>
        <dbReference type="Proteomes" id="UP000295444"/>
    </source>
</evidence>